<dbReference type="SUPFAM" id="SSF53795">
    <property type="entry name" value="PEP carboxykinase-like"/>
    <property type="match status" value="1"/>
</dbReference>
<dbReference type="InterPro" id="IPR032583">
    <property type="entry name" value="DUF4914"/>
</dbReference>
<proteinExistence type="predicted"/>
<name>A0ABT7VUK8_9GAMM</name>
<protein>
    <submittedName>
        <fullName evidence="1">DUF4914 family protein</fullName>
    </submittedName>
</protein>
<evidence type="ECO:0000313" key="1">
    <source>
        <dbReference type="EMBL" id="MDM8563272.1"/>
    </source>
</evidence>
<dbReference type="Proteomes" id="UP001171945">
    <property type="component" value="Unassembled WGS sequence"/>
</dbReference>
<keyword evidence="2" id="KW-1185">Reference proteome</keyword>
<dbReference type="EMBL" id="JAUCGM010000545">
    <property type="protein sequence ID" value="MDM8563272.1"/>
    <property type="molecule type" value="Genomic_DNA"/>
</dbReference>
<reference evidence="1" key="1">
    <citation type="submission" date="2023-06" db="EMBL/GenBank/DDBJ databases">
        <title>Uncultivated large filamentous bacteria from sulfidic sediments reveal new species and different genomic features in energy metabolism and defense.</title>
        <authorList>
            <person name="Fonseca A."/>
        </authorList>
    </citation>
    <scope>NUCLEOTIDE SEQUENCE</scope>
    <source>
        <strain evidence="1">HSG4</strain>
    </source>
</reference>
<dbReference type="Pfam" id="PF16260">
    <property type="entry name" value="DUF4914"/>
    <property type="match status" value="1"/>
</dbReference>
<sequence length="464" mass="52313">VSSEEIGESFSPKVIIYVAPPFRQTHFDDKQIVVHNRLDEIHEIFSYNLYPGPSAKKGVYGALIRQGEEEGWVTAHCSAVQVVTPYDNVVTFMHEGASGSGKSEMLEQPHRLPDGRMLKGHNIITGEKRYVEIQRTCDLHPICDDMALCHSDIQQDNGKLWLMDAEDAWFVRVDHINEYGVDPELEKLTAVPSKPLLFLNIDAVSGSRALIWEHIEDSPGITCPNPRVIIPRSIIPYIVAREPVNIDIRSMGIRTPPCTREKPTYGIIGMAHILPPALAWLWRLVVPRGFSNPSIVDTESMSSEGVGSYWPFSTGKKIEQANLLLRQIEQTERTQYILIPNQHIGAWKTGFMSQWLVRDYLARRGNARFKEQQIVAARCALLGYALSSMRIEGTGVSHWFLKVNTQPEVGNEGYDQGAKILQAYFHEHLKPFLSSSLSPLGREIIECCLNNGNVEDYKGFFTKS</sequence>
<accession>A0ABT7VUK8</accession>
<comment type="caution">
    <text evidence="1">The sequence shown here is derived from an EMBL/GenBank/DDBJ whole genome shotgun (WGS) entry which is preliminary data.</text>
</comment>
<feature type="non-terminal residue" evidence="1">
    <location>
        <position position="1"/>
    </location>
</feature>
<evidence type="ECO:0000313" key="2">
    <source>
        <dbReference type="Proteomes" id="UP001171945"/>
    </source>
</evidence>
<gene>
    <name evidence="1" type="ORF">QUF54_07955</name>
</gene>
<organism evidence="1 2">
    <name type="scientific">Candidatus Marithioploca araucensis</name>
    <dbReference type="NCBI Taxonomy" id="70273"/>
    <lineage>
        <taxon>Bacteria</taxon>
        <taxon>Pseudomonadati</taxon>
        <taxon>Pseudomonadota</taxon>
        <taxon>Gammaproteobacteria</taxon>
        <taxon>Thiotrichales</taxon>
        <taxon>Thiotrichaceae</taxon>
        <taxon>Candidatus Marithioploca</taxon>
    </lineage>
</organism>